<dbReference type="GO" id="GO:0052689">
    <property type="term" value="F:carboxylic ester hydrolase activity"/>
    <property type="evidence" value="ECO:0007669"/>
    <property type="project" value="TreeGrafter"/>
</dbReference>
<feature type="chain" id="PRO_5042667558" description="Carboxylic ester hydrolase" evidence="3">
    <location>
        <begin position="19"/>
        <end position="424"/>
    </location>
</feature>
<dbReference type="GeneID" id="87831651"/>
<comment type="caution">
    <text evidence="5">The sequence shown here is derived from an EMBL/GenBank/DDBJ whole genome shotgun (WGS) entry which is preliminary data.</text>
</comment>
<dbReference type="AlphaFoldDB" id="A0AAN6TUC6"/>
<evidence type="ECO:0000313" key="5">
    <source>
        <dbReference type="EMBL" id="KAK4120629.1"/>
    </source>
</evidence>
<feature type="domain" description="Carboxylesterase type B" evidence="4">
    <location>
        <begin position="31"/>
        <end position="332"/>
    </location>
</feature>
<keyword evidence="6" id="KW-1185">Reference proteome</keyword>
<dbReference type="PANTHER" id="PTHR43918">
    <property type="entry name" value="ACETYLCHOLINESTERASE"/>
    <property type="match status" value="1"/>
</dbReference>
<evidence type="ECO:0000256" key="3">
    <source>
        <dbReference type="RuleBase" id="RU361235"/>
    </source>
</evidence>
<dbReference type="InterPro" id="IPR002018">
    <property type="entry name" value="CarbesteraseB"/>
</dbReference>
<dbReference type="InterPro" id="IPR019819">
    <property type="entry name" value="Carboxylesterase_B_CS"/>
</dbReference>
<accession>A0AAN6TUC6</accession>
<dbReference type="PROSITE" id="PS00941">
    <property type="entry name" value="CARBOXYLESTERASE_B_2"/>
    <property type="match status" value="1"/>
</dbReference>
<dbReference type="SUPFAM" id="SSF53474">
    <property type="entry name" value="alpha/beta-Hydrolases"/>
    <property type="match status" value="1"/>
</dbReference>
<dbReference type="Pfam" id="PF00135">
    <property type="entry name" value="COesterase"/>
    <property type="match status" value="1"/>
</dbReference>
<dbReference type="Gene3D" id="3.40.50.1820">
    <property type="entry name" value="alpha/beta hydrolase"/>
    <property type="match status" value="1"/>
</dbReference>
<reference evidence="5" key="1">
    <citation type="journal article" date="2023" name="Mol. Phylogenet. Evol.">
        <title>Genome-scale phylogeny and comparative genomics of the fungal order Sordariales.</title>
        <authorList>
            <person name="Hensen N."/>
            <person name="Bonometti L."/>
            <person name="Westerberg I."/>
            <person name="Brannstrom I.O."/>
            <person name="Guillou S."/>
            <person name="Cros-Aarteil S."/>
            <person name="Calhoun S."/>
            <person name="Haridas S."/>
            <person name="Kuo A."/>
            <person name="Mondo S."/>
            <person name="Pangilinan J."/>
            <person name="Riley R."/>
            <person name="LaButti K."/>
            <person name="Andreopoulos B."/>
            <person name="Lipzen A."/>
            <person name="Chen C."/>
            <person name="Yan M."/>
            <person name="Daum C."/>
            <person name="Ng V."/>
            <person name="Clum A."/>
            <person name="Steindorff A."/>
            <person name="Ohm R.A."/>
            <person name="Martin F."/>
            <person name="Silar P."/>
            <person name="Natvig D.O."/>
            <person name="Lalanne C."/>
            <person name="Gautier V."/>
            <person name="Ament-Velasquez S.L."/>
            <person name="Kruys A."/>
            <person name="Hutchinson M.I."/>
            <person name="Powell A.J."/>
            <person name="Barry K."/>
            <person name="Miller A.N."/>
            <person name="Grigoriev I.V."/>
            <person name="Debuchy R."/>
            <person name="Gladieux P."/>
            <person name="Hiltunen Thoren M."/>
            <person name="Johannesson H."/>
        </authorList>
    </citation>
    <scope>NUCLEOTIDE SEQUENCE</scope>
    <source>
        <strain evidence="5">CBS 731.68</strain>
    </source>
</reference>
<dbReference type="InterPro" id="IPR050654">
    <property type="entry name" value="AChE-related_enzymes"/>
</dbReference>
<evidence type="ECO:0000259" key="4">
    <source>
        <dbReference type="Pfam" id="PF00135"/>
    </source>
</evidence>
<sequence length="424" mass="45922">MRLHTFGSFIQLGALAGATDLGTVWPNHGLTVKTTSGIYTGLVSSSAPDVNQWLGIPYAQPPVGARRFMPPEKAPNYGVADAKAYKPICVQINGNRTGVFWELLPELQNDDPQSEDCLYLNIWSPRKPVQKKVPVIIWVVGGGFKEGGGHGPTQTHIVVTFNYRLSIFGFPNSPVANKNAGLMDNRLITEWLSDNIAGFGGDPNRMILYGQSAGATAVLTQAYAYPEKPIVRGFIASSLFHDMAQTAGCTNLTATAELECMQGIDALVLQQKVTQASPDPNRGLFRPIADNITVFANTTERLEKGMVAKLPLITGFTYNEAAAFLPFDINATTAPNGTTAPGAGGLACGRVRPDDLRYLFSGNFTNITPRYWLGGMHSSDIPLVFGTHYQFRGNSTELEWQTGYAMEGNTLTSRSPPSRSPQTN</sequence>
<evidence type="ECO:0000313" key="6">
    <source>
        <dbReference type="Proteomes" id="UP001302602"/>
    </source>
</evidence>
<organism evidence="5 6">
    <name type="scientific">Parathielavia appendiculata</name>
    <dbReference type="NCBI Taxonomy" id="2587402"/>
    <lineage>
        <taxon>Eukaryota</taxon>
        <taxon>Fungi</taxon>
        <taxon>Dikarya</taxon>
        <taxon>Ascomycota</taxon>
        <taxon>Pezizomycotina</taxon>
        <taxon>Sordariomycetes</taxon>
        <taxon>Sordariomycetidae</taxon>
        <taxon>Sordariales</taxon>
        <taxon>Chaetomiaceae</taxon>
        <taxon>Parathielavia</taxon>
    </lineage>
</organism>
<proteinExistence type="inferred from homology"/>
<dbReference type="RefSeq" id="XP_062644400.1">
    <property type="nucleotide sequence ID" value="XM_062794882.1"/>
</dbReference>
<dbReference type="EMBL" id="MU853237">
    <property type="protein sequence ID" value="KAK4120629.1"/>
    <property type="molecule type" value="Genomic_DNA"/>
</dbReference>
<comment type="similarity">
    <text evidence="1 3">Belongs to the type-B carboxylesterase/lipase family.</text>
</comment>
<dbReference type="EC" id="3.1.1.-" evidence="3"/>
<evidence type="ECO:0000256" key="2">
    <source>
        <dbReference type="ARBA" id="ARBA00022801"/>
    </source>
</evidence>
<dbReference type="InterPro" id="IPR029058">
    <property type="entry name" value="AB_hydrolase_fold"/>
</dbReference>
<name>A0AAN6TUC6_9PEZI</name>
<reference evidence="5" key="2">
    <citation type="submission" date="2023-05" db="EMBL/GenBank/DDBJ databases">
        <authorList>
            <consortium name="Lawrence Berkeley National Laboratory"/>
            <person name="Steindorff A."/>
            <person name="Hensen N."/>
            <person name="Bonometti L."/>
            <person name="Westerberg I."/>
            <person name="Brannstrom I.O."/>
            <person name="Guillou S."/>
            <person name="Cros-Aarteil S."/>
            <person name="Calhoun S."/>
            <person name="Haridas S."/>
            <person name="Kuo A."/>
            <person name="Mondo S."/>
            <person name="Pangilinan J."/>
            <person name="Riley R."/>
            <person name="Labutti K."/>
            <person name="Andreopoulos B."/>
            <person name="Lipzen A."/>
            <person name="Chen C."/>
            <person name="Yanf M."/>
            <person name="Daum C."/>
            <person name="Ng V."/>
            <person name="Clum A."/>
            <person name="Ohm R."/>
            <person name="Martin F."/>
            <person name="Silar P."/>
            <person name="Natvig D."/>
            <person name="Lalanne C."/>
            <person name="Gautier V."/>
            <person name="Ament-Velasquez S.L."/>
            <person name="Kruys A."/>
            <person name="Hutchinson M.I."/>
            <person name="Powell A.J."/>
            <person name="Barry K."/>
            <person name="Miller A.N."/>
            <person name="Grigoriev I.V."/>
            <person name="Debuchy R."/>
            <person name="Gladieux P."/>
            <person name="Thoren M.H."/>
            <person name="Johannesson H."/>
        </authorList>
    </citation>
    <scope>NUCLEOTIDE SEQUENCE</scope>
    <source>
        <strain evidence="5">CBS 731.68</strain>
    </source>
</reference>
<protein>
    <recommendedName>
        <fullName evidence="3">Carboxylic ester hydrolase</fullName>
        <ecNumber evidence="3">3.1.1.-</ecNumber>
    </recommendedName>
</protein>
<dbReference type="InterPro" id="IPR019826">
    <property type="entry name" value="Carboxylesterase_B_AS"/>
</dbReference>
<dbReference type="PANTHER" id="PTHR43918:SF4">
    <property type="entry name" value="CARBOXYLIC ESTER HYDROLASE"/>
    <property type="match status" value="1"/>
</dbReference>
<keyword evidence="2 3" id="KW-0378">Hydrolase</keyword>
<evidence type="ECO:0000256" key="1">
    <source>
        <dbReference type="ARBA" id="ARBA00005964"/>
    </source>
</evidence>
<feature type="signal peptide" evidence="3">
    <location>
        <begin position="1"/>
        <end position="18"/>
    </location>
</feature>
<dbReference type="Proteomes" id="UP001302602">
    <property type="component" value="Unassembled WGS sequence"/>
</dbReference>
<gene>
    <name evidence="5" type="ORF">N657DRAFT_658294</name>
</gene>
<dbReference type="PROSITE" id="PS00122">
    <property type="entry name" value="CARBOXYLESTERASE_B_1"/>
    <property type="match status" value="1"/>
</dbReference>
<keyword evidence="3" id="KW-0732">Signal</keyword>